<accession>L8H5U2</accession>
<keyword evidence="5" id="KW-1185">Reference proteome</keyword>
<keyword evidence="4" id="KW-0418">Kinase</keyword>
<dbReference type="RefSeq" id="XP_004341956.1">
    <property type="nucleotide sequence ID" value="XM_004341908.1"/>
</dbReference>
<dbReference type="InterPro" id="IPR024370">
    <property type="entry name" value="PBP_domain"/>
</dbReference>
<protein>
    <submittedName>
        <fullName evidence="4">Serine/threonine protein kinase</fullName>
    </submittedName>
</protein>
<proteinExistence type="inferred from homology"/>
<sequence length="637" mass="68432">MIVLSLDSPRGTRAASAAEPGGQIGREGTVLHPISSGMIVLQGAGSGNSGAIVNIWAQGYRFIRDDVREAGVVDSTTQYSEGLLDYLVTDRGITRNLTTDYSNLIQFPLAGQAMAIGYNLPELNATTDGGTLVLNTTVLADIWGGDITTWNHTAIKELNPGIADKLPSATIFLGYHENANVLSFTEVFKAALESFSPAFKAKFAAANRTFDNLPPKLSGHAERAGGSGVRIGWLQNKPYALTWFNYIEVANVSVTLARMINRAGDLVEPTVASIQSAMTDFQSDYDAGRFTVDIFNGGGGRSWPMSYLTFFALEKNASLGDCTDVQEILNFVAWIHTNKEASAVAEEALVAPLDISLRKKLISVLHDSLCNGQESFTRSILVGTGAQIGLMDTWAAYWSFGSATASYYPFTSSTAREQMAAQNVDFGMLNEGLNDGQDLSKRLDADIALMPFAAQPIVPAYNIAGLKDKELVLDAQTIGKIYLGQVNITPATTREITTWNDSRIQALNSPEVAALLPGTPIKIVVEGYSSGYQTTFTYWLNATVSGWQDSDDMISLLTSTDSSFSFGSLYDVRQAPTLGVASLVNRANNVVTPSLEAVTSAIHDFVATNTAVSYHSLINGIAYILQVPDASSSYLKG</sequence>
<evidence type="ECO:0000313" key="5">
    <source>
        <dbReference type="Proteomes" id="UP000011083"/>
    </source>
</evidence>
<dbReference type="KEGG" id="acan:ACA1_009170"/>
<dbReference type="InterPro" id="IPR050962">
    <property type="entry name" value="Phosphate-bind_PstS"/>
</dbReference>
<dbReference type="Gene3D" id="3.40.190.10">
    <property type="entry name" value="Periplasmic binding protein-like II"/>
    <property type="match status" value="4"/>
</dbReference>
<dbReference type="SUPFAM" id="SSF53850">
    <property type="entry name" value="Periplasmic binding protein-like II"/>
    <property type="match status" value="2"/>
</dbReference>
<dbReference type="PANTHER" id="PTHR42996:SF1">
    <property type="entry name" value="PHOSPHATE-BINDING PROTEIN PSTS"/>
    <property type="match status" value="1"/>
</dbReference>
<feature type="region of interest" description="Disordered" evidence="2">
    <location>
        <begin position="1"/>
        <end position="22"/>
    </location>
</feature>
<dbReference type="OrthoDB" id="2138086at2759"/>
<dbReference type="VEuPathDB" id="AmoebaDB:ACA1_009170"/>
<keyword evidence="4" id="KW-0808">Transferase</keyword>
<dbReference type="AlphaFoldDB" id="L8H5U2"/>
<dbReference type="GeneID" id="14920689"/>
<organism evidence="4 5">
    <name type="scientific">Acanthamoeba castellanii (strain ATCC 30010 / Neff)</name>
    <dbReference type="NCBI Taxonomy" id="1257118"/>
    <lineage>
        <taxon>Eukaryota</taxon>
        <taxon>Amoebozoa</taxon>
        <taxon>Discosea</taxon>
        <taxon>Longamoebia</taxon>
        <taxon>Centramoebida</taxon>
        <taxon>Acanthamoebidae</taxon>
        <taxon>Acanthamoeba</taxon>
    </lineage>
</organism>
<feature type="domain" description="PBP" evidence="3">
    <location>
        <begin position="382"/>
        <end position="543"/>
    </location>
</feature>
<gene>
    <name evidence="4" type="ORF">ACA1_009170</name>
</gene>
<dbReference type="Proteomes" id="UP000011083">
    <property type="component" value="Unassembled WGS sequence"/>
</dbReference>
<evidence type="ECO:0000256" key="2">
    <source>
        <dbReference type="SAM" id="MobiDB-lite"/>
    </source>
</evidence>
<evidence type="ECO:0000256" key="1">
    <source>
        <dbReference type="ARBA" id="ARBA00008725"/>
    </source>
</evidence>
<reference evidence="4 5" key="1">
    <citation type="journal article" date="2013" name="Genome Biol.">
        <title>Genome of Acanthamoeba castellanii highlights extensive lateral gene transfer and early evolution of tyrosine kinase signaling.</title>
        <authorList>
            <person name="Clarke M."/>
            <person name="Lohan A.J."/>
            <person name="Liu B."/>
            <person name="Lagkouvardos I."/>
            <person name="Roy S."/>
            <person name="Zafar N."/>
            <person name="Bertelli C."/>
            <person name="Schilde C."/>
            <person name="Kianianmomeni A."/>
            <person name="Burglin T.R."/>
            <person name="Frech C."/>
            <person name="Turcotte B."/>
            <person name="Kopec K.O."/>
            <person name="Synnott J.M."/>
            <person name="Choo C."/>
            <person name="Paponov I."/>
            <person name="Finkler A."/>
            <person name="Soon Heng Tan C."/>
            <person name="Hutchins A.P."/>
            <person name="Weinmeier T."/>
            <person name="Rattei T."/>
            <person name="Chu J.S."/>
            <person name="Gimenez G."/>
            <person name="Irimia M."/>
            <person name="Rigden D.J."/>
            <person name="Fitzpatrick D.A."/>
            <person name="Lorenzo-Morales J."/>
            <person name="Bateman A."/>
            <person name="Chiu C.H."/>
            <person name="Tang P."/>
            <person name="Hegemann P."/>
            <person name="Fromm H."/>
            <person name="Raoult D."/>
            <person name="Greub G."/>
            <person name="Miranda-Saavedra D."/>
            <person name="Chen N."/>
            <person name="Nash P."/>
            <person name="Ginger M.L."/>
            <person name="Horn M."/>
            <person name="Schaap P."/>
            <person name="Caler L."/>
            <person name="Loftus B."/>
        </authorList>
    </citation>
    <scope>NUCLEOTIDE SEQUENCE [LARGE SCALE GENOMIC DNA]</scope>
    <source>
        <strain evidence="4 5">Neff</strain>
    </source>
</reference>
<dbReference type="Pfam" id="PF12849">
    <property type="entry name" value="PBP_like_2"/>
    <property type="match status" value="1"/>
</dbReference>
<evidence type="ECO:0000313" key="4">
    <source>
        <dbReference type="EMBL" id="ELR19856.1"/>
    </source>
</evidence>
<dbReference type="EMBL" id="KB007929">
    <property type="protein sequence ID" value="ELR19856.1"/>
    <property type="molecule type" value="Genomic_DNA"/>
</dbReference>
<evidence type="ECO:0000259" key="3">
    <source>
        <dbReference type="Pfam" id="PF12849"/>
    </source>
</evidence>
<dbReference type="GO" id="GO:0004674">
    <property type="term" value="F:protein serine/threonine kinase activity"/>
    <property type="evidence" value="ECO:0007669"/>
    <property type="project" value="UniProtKB-KW"/>
</dbReference>
<keyword evidence="4" id="KW-0723">Serine/threonine-protein kinase</keyword>
<name>L8H5U2_ACACF</name>
<dbReference type="PANTHER" id="PTHR42996">
    <property type="entry name" value="PHOSPHATE-BINDING PROTEIN PSTS"/>
    <property type="match status" value="1"/>
</dbReference>
<comment type="similarity">
    <text evidence="1">Belongs to the PstS family.</text>
</comment>